<name>A0AAV7N4S7_PLEWA</name>
<dbReference type="AlphaFoldDB" id="A0AAV7N4S7"/>
<keyword evidence="3" id="KW-1185">Reference proteome</keyword>
<accession>A0AAV7N4S7</accession>
<dbReference type="EMBL" id="JANPWB010000013">
    <property type="protein sequence ID" value="KAJ1111030.1"/>
    <property type="molecule type" value="Genomic_DNA"/>
</dbReference>
<gene>
    <name evidence="2" type="ORF">NDU88_008368</name>
</gene>
<evidence type="ECO:0000313" key="2">
    <source>
        <dbReference type="EMBL" id="KAJ1111030.1"/>
    </source>
</evidence>
<feature type="region of interest" description="Disordered" evidence="1">
    <location>
        <begin position="1"/>
        <end position="25"/>
    </location>
</feature>
<evidence type="ECO:0000256" key="1">
    <source>
        <dbReference type="SAM" id="MobiDB-lite"/>
    </source>
</evidence>
<protein>
    <submittedName>
        <fullName evidence="2">Uncharacterized protein</fullName>
    </submittedName>
</protein>
<reference evidence="2" key="1">
    <citation type="journal article" date="2022" name="bioRxiv">
        <title>Sequencing and chromosome-scale assembly of the giantPleurodeles waltlgenome.</title>
        <authorList>
            <person name="Brown T."/>
            <person name="Elewa A."/>
            <person name="Iarovenko S."/>
            <person name="Subramanian E."/>
            <person name="Araus A.J."/>
            <person name="Petzold A."/>
            <person name="Susuki M."/>
            <person name="Suzuki K.-i.T."/>
            <person name="Hayashi T."/>
            <person name="Toyoda A."/>
            <person name="Oliveira C."/>
            <person name="Osipova E."/>
            <person name="Leigh N.D."/>
            <person name="Simon A."/>
            <person name="Yun M.H."/>
        </authorList>
    </citation>
    <scope>NUCLEOTIDE SEQUENCE</scope>
    <source>
        <strain evidence="2">20211129_DDA</strain>
        <tissue evidence="2">Liver</tissue>
    </source>
</reference>
<comment type="caution">
    <text evidence="2">The sequence shown here is derived from an EMBL/GenBank/DDBJ whole genome shotgun (WGS) entry which is preliminary data.</text>
</comment>
<dbReference type="Proteomes" id="UP001066276">
    <property type="component" value="Chromosome 9"/>
</dbReference>
<organism evidence="2 3">
    <name type="scientific">Pleurodeles waltl</name>
    <name type="common">Iberian ribbed newt</name>
    <dbReference type="NCBI Taxonomy" id="8319"/>
    <lineage>
        <taxon>Eukaryota</taxon>
        <taxon>Metazoa</taxon>
        <taxon>Chordata</taxon>
        <taxon>Craniata</taxon>
        <taxon>Vertebrata</taxon>
        <taxon>Euteleostomi</taxon>
        <taxon>Amphibia</taxon>
        <taxon>Batrachia</taxon>
        <taxon>Caudata</taxon>
        <taxon>Salamandroidea</taxon>
        <taxon>Salamandridae</taxon>
        <taxon>Pleurodelinae</taxon>
        <taxon>Pleurodeles</taxon>
    </lineage>
</organism>
<proteinExistence type="predicted"/>
<evidence type="ECO:0000313" key="3">
    <source>
        <dbReference type="Proteomes" id="UP001066276"/>
    </source>
</evidence>
<sequence length="122" mass="13009">MGRRREAFSGEVSASEPQAGAPFSASVRLNPGFDLSSRWADPDVSLRGVKGPPIAPTLCGASRHEYDVPYWPVSHWCLLALSAWSAGLPRAHALLARGQWALVVLQGPEGEQEECSHAGTGC</sequence>